<reference evidence="12 13" key="1">
    <citation type="submission" date="2020-10" db="EMBL/GenBank/DDBJ databases">
        <authorList>
            <person name="Castelo-Branco R."/>
            <person name="Eusebio N."/>
            <person name="Adriana R."/>
            <person name="Vieira A."/>
            <person name="Brugerolle De Fraissinette N."/>
            <person name="Rezende De Castro R."/>
            <person name="Schneider M.P."/>
            <person name="Vasconcelos V."/>
            <person name="Leao P.N."/>
        </authorList>
    </citation>
    <scope>NUCLEOTIDE SEQUENCE [LARGE SCALE GENOMIC DNA]</scope>
    <source>
        <strain evidence="12 13">LEGE 03274</strain>
    </source>
</reference>
<gene>
    <name evidence="12" type="primary">bfr</name>
    <name evidence="12" type="ORF">IQ215_14145</name>
</gene>
<dbReference type="InterPro" id="IPR012347">
    <property type="entry name" value="Ferritin-like"/>
</dbReference>
<comment type="catalytic activity">
    <reaction evidence="9">
        <text>4 Fe(2+) + O2 + 4 H(+) = 4 Fe(3+) + 2 H2O</text>
        <dbReference type="Rhea" id="RHEA:11148"/>
        <dbReference type="ChEBI" id="CHEBI:15377"/>
        <dbReference type="ChEBI" id="CHEBI:15378"/>
        <dbReference type="ChEBI" id="CHEBI:15379"/>
        <dbReference type="ChEBI" id="CHEBI:29033"/>
        <dbReference type="ChEBI" id="CHEBI:29034"/>
        <dbReference type="EC" id="1.16.3.1"/>
    </reaction>
</comment>
<organism evidence="12 13">
    <name type="scientific">Cyanobacterium stanieri LEGE 03274</name>
    <dbReference type="NCBI Taxonomy" id="1828756"/>
    <lineage>
        <taxon>Bacteria</taxon>
        <taxon>Bacillati</taxon>
        <taxon>Cyanobacteriota</taxon>
        <taxon>Cyanophyceae</taxon>
        <taxon>Oscillatoriophycideae</taxon>
        <taxon>Chroococcales</taxon>
        <taxon>Geminocystaceae</taxon>
        <taxon>Cyanobacterium</taxon>
    </lineage>
</organism>
<keyword evidence="2 9" id="KW-0409">Iron storage</keyword>
<comment type="catalytic activity">
    <reaction evidence="8">
        <text>Fe(2+)(in) = Fe(2+)(out)</text>
        <dbReference type="Rhea" id="RHEA:28486"/>
        <dbReference type="ChEBI" id="CHEBI:29033"/>
    </reaction>
</comment>
<dbReference type="InterPro" id="IPR008331">
    <property type="entry name" value="Ferritin_DPS_dom"/>
</dbReference>
<evidence type="ECO:0000256" key="3">
    <source>
        <dbReference type="ARBA" id="ARBA00022448"/>
    </source>
</evidence>
<evidence type="ECO:0000256" key="9">
    <source>
        <dbReference type="PIRNR" id="PIRNR002560"/>
    </source>
</evidence>
<dbReference type="PANTHER" id="PTHR30295">
    <property type="entry name" value="BACTERIOFERRITIN"/>
    <property type="match status" value="1"/>
</dbReference>
<keyword evidence="7" id="KW-0406">Ion transport</keyword>
<dbReference type="Gene3D" id="1.20.1260.10">
    <property type="match status" value="1"/>
</dbReference>
<keyword evidence="13" id="KW-1185">Reference proteome</keyword>
<dbReference type="Pfam" id="PF00210">
    <property type="entry name" value="Ferritin"/>
    <property type="match status" value="1"/>
</dbReference>
<evidence type="ECO:0000313" key="12">
    <source>
        <dbReference type="EMBL" id="MBE9223834.1"/>
    </source>
</evidence>
<evidence type="ECO:0000256" key="7">
    <source>
        <dbReference type="ARBA" id="ARBA00023065"/>
    </source>
</evidence>
<dbReference type="SUPFAM" id="SSF47240">
    <property type="entry name" value="Ferritin-like"/>
    <property type="match status" value="1"/>
</dbReference>
<dbReference type="InterPro" id="IPR009040">
    <property type="entry name" value="Ferritin-like_diiron"/>
</dbReference>
<dbReference type="Proteomes" id="UP000654604">
    <property type="component" value="Unassembled WGS sequence"/>
</dbReference>
<evidence type="ECO:0000259" key="11">
    <source>
        <dbReference type="PROSITE" id="PS50905"/>
    </source>
</evidence>
<comment type="caution">
    <text evidence="12">The sequence shown here is derived from an EMBL/GenBank/DDBJ whole genome shotgun (WGS) entry which is preliminary data.</text>
</comment>
<dbReference type="PROSITE" id="PS50905">
    <property type="entry name" value="FERRITIN_LIKE"/>
    <property type="match status" value="1"/>
</dbReference>
<dbReference type="InterPro" id="IPR009078">
    <property type="entry name" value="Ferritin-like_SF"/>
</dbReference>
<protein>
    <recommendedName>
        <fullName evidence="9 10">Bacterioferritin</fullName>
        <ecNumber evidence="9">1.16.3.1</ecNumber>
    </recommendedName>
</protein>
<feature type="domain" description="Ferritin-like diiron" evidence="11">
    <location>
        <begin position="1"/>
        <end position="146"/>
    </location>
</feature>
<name>A0ABR9VAG4_9CHRO</name>
<evidence type="ECO:0000256" key="1">
    <source>
        <dbReference type="ARBA" id="ARBA00008093"/>
    </source>
</evidence>
<evidence type="ECO:0000256" key="4">
    <source>
        <dbReference type="ARBA" id="ARBA00022496"/>
    </source>
</evidence>
<dbReference type="InterPro" id="IPR002024">
    <property type="entry name" value="Bacterioferritin"/>
</dbReference>
<dbReference type="CDD" id="cd00907">
    <property type="entry name" value="Bacterioferritin"/>
    <property type="match status" value="1"/>
</dbReference>
<dbReference type="PRINTS" id="PR00601">
    <property type="entry name" value="BACFERRITIN"/>
</dbReference>
<evidence type="ECO:0000256" key="8">
    <source>
        <dbReference type="ARBA" id="ARBA00036243"/>
    </source>
</evidence>
<proteinExistence type="inferred from homology"/>
<evidence type="ECO:0000256" key="6">
    <source>
        <dbReference type="ARBA" id="ARBA00023004"/>
    </source>
</evidence>
<comment type="function">
    <text evidence="9">Iron-storage protein, whose ferroxidase center binds Fe(2+), oxidizes it using dioxygen to Fe(3+), and participates in the subsequent Fe(3+) oxide mineral core formation within the central cavity of the BFR protein shell.</text>
</comment>
<accession>A0ABR9VAG4</accession>
<keyword evidence="4" id="KW-0410">Iron transport</keyword>
<dbReference type="EC" id="1.16.3.1" evidence="9"/>
<dbReference type="NCBIfam" id="TIGR00754">
    <property type="entry name" value="bfr"/>
    <property type="match status" value="1"/>
</dbReference>
<evidence type="ECO:0000256" key="5">
    <source>
        <dbReference type="ARBA" id="ARBA00023002"/>
    </source>
</evidence>
<evidence type="ECO:0000313" key="13">
    <source>
        <dbReference type="Proteomes" id="UP000654604"/>
    </source>
</evidence>
<keyword evidence="5" id="KW-0560">Oxidoreductase</keyword>
<dbReference type="EMBL" id="JADEWC010000057">
    <property type="protein sequence ID" value="MBE9223834.1"/>
    <property type="molecule type" value="Genomic_DNA"/>
</dbReference>
<keyword evidence="3" id="KW-0813">Transport</keyword>
<evidence type="ECO:0000256" key="10">
    <source>
        <dbReference type="RuleBase" id="RU000623"/>
    </source>
</evidence>
<dbReference type="PANTHER" id="PTHR30295:SF9">
    <property type="entry name" value="BACTERIOFERRITIN"/>
    <property type="match status" value="1"/>
</dbReference>
<dbReference type="RefSeq" id="WP_193802045.1">
    <property type="nucleotide sequence ID" value="NZ_JADEWC010000057.1"/>
</dbReference>
<evidence type="ECO:0000256" key="2">
    <source>
        <dbReference type="ARBA" id="ARBA00022434"/>
    </source>
</evidence>
<dbReference type="PROSITE" id="PS00549">
    <property type="entry name" value="BACTERIOFERRITIN"/>
    <property type="match status" value="1"/>
</dbReference>
<keyword evidence="10" id="KW-0349">Heme</keyword>
<dbReference type="PIRSF" id="PIRSF002560">
    <property type="entry name" value="Bacterioferritin"/>
    <property type="match status" value="1"/>
</dbReference>
<sequence>MEGSKKVITELQKLLRSELSARDQYFTHSRMYQDWGLHKLYERIDHEMQDETQHADMLIKRILFLGGSVDLGDQADLRVGATVPEMLKKDLEVEYEVIDNLKSSIAVCEQEQDYVSRDLLRQMLDDTEQDHAHWLEQQLWLIDNIGLPNYLQSQMS</sequence>
<keyword evidence="6 9" id="KW-0408">Iron</keyword>
<keyword evidence="9 10" id="KW-0479">Metal-binding</keyword>
<comment type="similarity">
    <text evidence="1 9 10">Belongs to the bacterioferritin family.</text>
</comment>